<dbReference type="InterPro" id="IPR027370">
    <property type="entry name" value="Znf-RING_euk"/>
</dbReference>
<reference evidence="9 10" key="1">
    <citation type="journal article" date="2016" name="Nat. Commun.">
        <title>Extremotolerant tardigrade genome and improved radiotolerance of human cultured cells by tardigrade-unique protein.</title>
        <authorList>
            <person name="Hashimoto T."/>
            <person name="Horikawa D.D."/>
            <person name="Saito Y."/>
            <person name="Kuwahara H."/>
            <person name="Kozuka-Hata H."/>
            <person name="Shin-I T."/>
            <person name="Minakuchi Y."/>
            <person name="Ohishi K."/>
            <person name="Motoyama A."/>
            <person name="Aizu T."/>
            <person name="Enomoto A."/>
            <person name="Kondo K."/>
            <person name="Tanaka S."/>
            <person name="Hara Y."/>
            <person name="Koshikawa S."/>
            <person name="Sagara H."/>
            <person name="Miura T."/>
            <person name="Yokobori S."/>
            <person name="Miyagawa K."/>
            <person name="Suzuki Y."/>
            <person name="Kubo T."/>
            <person name="Oyama M."/>
            <person name="Kohara Y."/>
            <person name="Fujiyama A."/>
            <person name="Arakawa K."/>
            <person name="Katayama T."/>
            <person name="Toyoda A."/>
            <person name="Kunieda T."/>
        </authorList>
    </citation>
    <scope>NUCLEOTIDE SEQUENCE [LARGE SCALE GENOMIC DNA]</scope>
    <source>
        <strain evidence="9 10">YOKOZUNA-1</strain>
    </source>
</reference>
<dbReference type="PANTHER" id="PTHR25462">
    <property type="entry name" value="BONUS, ISOFORM C-RELATED"/>
    <property type="match status" value="1"/>
</dbReference>
<dbReference type="InterPro" id="IPR001258">
    <property type="entry name" value="NHL_repeat"/>
</dbReference>
<feature type="compositionally biased region" description="Basic and acidic residues" evidence="7">
    <location>
        <begin position="414"/>
        <end position="431"/>
    </location>
</feature>
<feature type="region of interest" description="Disordered" evidence="7">
    <location>
        <begin position="714"/>
        <end position="769"/>
    </location>
</feature>
<name>A0A1D1VE11_RAMVA</name>
<evidence type="ECO:0000256" key="2">
    <source>
        <dbReference type="ARBA" id="ARBA00022737"/>
    </source>
</evidence>
<gene>
    <name evidence="9" type="primary">RvY_10817-1</name>
    <name evidence="9" type="synonym">RvY_10817.1</name>
    <name evidence="9" type="ORF">RvY_10817</name>
</gene>
<dbReference type="InterPro" id="IPR011042">
    <property type="entry name" value="6-blade_b-propeller_TolB-like"/>
</dbReference>
<feature type="compositionally biased region" description="Low complexity" evidence="7">
    <location>
        <begin position="641"/>
        <end position="668"/>
    </location>
</feature>
<evidence type="ECO:0000256" key="4">
    <source>
        <dbReference type="ARBA" id="ARBA00022833"/>
    </source>
</evidence>
<feature type="repeat" description="NHL" evidence="6">
    <location>
        <begin position="752"/>
        <end position="788"/>
    </location>
</feature>
<dbReference type="OrthoDB" id="342730at2759"/>
<feature type="compositionally biased region" description="Low complexity" evidence="7">
    <location>
        <begin position="467"/>
        <end position="495"/>
    </location>
</feature>
<dbReference type="Gene3D" id="3.30.40.10">
    <property type="entry name" value="Zinc/RING finger domain, C3HC4 (zinc finger)"/>
    <property type="match status" value="1"/>
</dbReference>
<dbReference type="PROSITE" id="PS51125">
    <property type="entry name" value="NHL"/>
    <property type="match status" value="1"/>
</dbReference>
<dbReference type="PANTHER" id="PTHR25462:SF296">
    <property type="entry name" value="MEIOTIC P26, ISOFORM F"/>
    <property type="match status" value="1"/>
</dbReference>
<dbReference type="CDD" id="cd16524">
    <property type="entry name" value="RING-HC_NHL-1-like"/>
    <property type="match status" value="1"/>
</dbReference>
<organism evidence="9 10">
    <name type="scientific">Ramazzottius varieornatus</name>
    <name type="common">Water bear</name>
    <name type="synonym">Tardigrade</name>
    <dbReference type="NCBI Taxonomy" id="947166"/>
    <lineage>
        <taxon>Eukaryota</taxon>
        <taxon>Metazoa</taxon>
        <taxon>Ecdysozoa</taxon>
        <taxon>Tardigrada</taxon>
        <taxon>Eutardigrada</taxon>
        <taxon>Parachela</taxon>
        <taxon>Hypsibioidea</taxon>
        <taxon>Ramazzottiidae</taxon>
        <taxon>Ramazzottius</taxon>
    </lineage>
</organism>
<dbReference type="STRING" id="947166.A0A1D1VE11"/>
<dbReference type="PROSITE" id="PS00518">
    <property type="entry name" value="ZF_RING_1"/>
    <property type="match status" value="1"/>
</dbReference>
<feature type="compositionally biased region" description="Polar residues" evidence="7">
    <location>
        <begin position="717"/>
        <end position="740"/>
    </location>
</feature>
<dbReference type="AlphaFoldDB" id="A0A1D1VE11"/>
<evidence type="ECO:0000256" key="3">
    <source>
        <dbReference type="ARBA" id="ARBA00022771"/>
    </source>
</evidence>
<dbReference type="SUPFAM" id="SSF57850">
    <property type="entry name" value="RING/U-box"/>
    <property type="match status" value="1"/>
</dbReference>
<dbReference type="EMBL" id="BDGG01000005">
    <property type="protein sequence ID" value="GAU99879.1"/>
    <property type="molecule type" value="Genomic_DNA"/>
</dbReference>
<feature type="compositionally biased region" description="Low complexity" evidence="7">
    <location>
        <begin position="604"/>
        <end position="620"/>
    </location>
</feature>
<evidence type="ECO:0000256" key="7">
    <source>
        <dbReference type="SAM" id="MobiDB-lite"/>
    </source>
</evidence>
<evidence type="ECO:0000259" key="8">
    <source>
        <dbReference type="PROSITE" id="PS50089"/>
    </source>
</evidence>
<feature type="domain" description="RING-type" evidence="8">
    <location>
        <begin position="60"/>
        <end position="101"/>
    </location>
</feature>
<dbReference type="Gene3D" id="2.120.10.30">
    <property type="entry name" value="TolB, C-terminal domain"/>
    <property type="match status" value="1"/>
</dbReference>
<proteinExistence type="predicted"/>
<evidence type="ECO:0000256" key="5">
    <source>
        <dbReference type="PROSITE-ProRule" id="PRU00175"/>
    </source>
</evidence>
<dbReference type="PROSITE" id="PS50089">
    <property type="entry name" value="ZF_RING_2"/>
    <property type="match status" value="1"/>
</dbReference>
<dbReference type="InterPro" id="IPR013083">
    <property type="entry name" value="Znf_RING/FYVE/PHD"/>
</dbReference>
<evidence type="ECO:0000256" key="6">
    <source>
        <dbReference type="PROSITE-ProRule" id="PRU00504"/>
    </source>
</evidence>
<protein>
    <recommendedName>
        <fullName evidence="8">RING-type domain-containing protein</fullName>
    </recommendedName>
</protein>
<keyword evidence="1" id="KW-0479">Metal-binding</keyword>
<feature type="region of interest" description="Disordered" evidence="7">
    <location>
        <begin position="385"/>
        <end position="573"/>
    </location>
</feature>
<feature type="region of interest" description="Disordered" evidence="7">
    <location>
        <begin position="589"/>
        <end position="697"/>
    </location>
</feature>
<comment type="caution">
    <text evidence="9">The sequence shown here is derived from an EMBL/GenBank/DDBJ whole genome shotgun (WGS) entry which is preliminary data.</text>
</comment>
<dbReference type="GO" id="GO:0008270">
    <property type="term" value="F:zinc ion binding"/>
    <property type="evidence" value="ECO:0007669"/>
    <property type="project" value="UniProtKB-KW"/>
</dbReference>
<evidence type="ECO:0000256" key="1">
    <source>
        <dbReference type="ARBA" id="ARBA00022723"/>
    </source>
</evidence>
<keyword evidence="4" id="KW-0862">Zinc</keyword>
<dbReference type="Pfam" id="PF01436">
    <property type="entry name" value="NHL"/>
    <property type="match status" value="1"/>
</dbReference>
<dbReference type="InterPro" id="IPR017907">
    <property type="entry name" value="Znf_RING_CS"/>
</dbReference>
<keyword evidence="10" id="KW-1185">Reference proteome</keyword>
<feature type="compositionally biased region" description="Polar residues" evidence="7">
    <location>
        <begin position="589"/>
        <end position="603"/>
    </location>
</feature>
<keyword evidence="2" id="KW-0677">Repeat</keyword>
<dbReference type="Proteomes" id="UP000186922">
    <property type="component" value="Unassembled WGS sequence"/>
</dbReference>
<dbReference type="InterPro" id="IPR047153">
    <property type="entry name" value="TRIM45/56/19-like"/>
</dbReference>
<evidence type="ECO:0000313" key="10">
    <source>
        <dbReference type="Proteomes" id="UP000186922"/>
    </source>
</evidence>
<feature type="region of interest" description="Disordered" evidence="7">
    <location>
        <begin position="1"/>
        <end position="20"/>
    </location>
</feature>
<dbReference type="InterPro" id="IPR001841">
    <property type="entry name" value="Znf_RING"/>
</dbReference>
<sequence length="831" mass="92471">MSRRVEPYDEENDEIAQEKKKIKAKMAAEAIEEARKKALEPQVAATPHPGSDDLEALMTCCICMDRFRVPKMLPCQHSFCAHCLEGLFDWVKNQIKCPECRTEHRCSNPDNFPTNLTMVRFMEVHIEAMGGDPADAMAPPPSLQRCTVCGDNAELSKCSHCDRKVCTDCRDGHMEIMKRELGRLINQVKRGVSRLEESAGWIERNEAQLTQNCSVVREEIQDVVRRYLKQIKDREDLLLNQVNTFLQAETKSMQHMQDNIDEEIKTLNTAVEEAQKLLDPESNTSIDDVMGELSTFKEQFSKSVDFLKSFTPDAQDFTKSLKFVRGSSEGDLLHQSILAFGELHVSTQHFNRFVSNSERMATLLIEKQFEATLAEFYRQQQEEAEQAARQAARTVPQLPLPELDSGRTFQSEYMTRRQGESLQEYRDRRLESSPSRFTTAELPTPRPDYSRESSAPASYLARVSRLTDTSSSGADTATSTARGGGSSESTSTTGSNRRQKYKDGRSHTADLGLLRESTDERRNSGDDLDVEVAEALSSRGRYARRVESQDSQESVSGDGRRGGRYRGGSKTTELNDAFAVPDVAITPSRTLYQRETSTSDSPLRTSSTRGATATSAGASACEQAINRRRRRFATQASQEDTTPAITTTPASTTSSYSARSPYSASSATGARSRETSPVRRARTPALDESDDELARDREERMPFYSRYLANKAKSREVSPTNEYRASSTARDLGSASSALSRDSAYLNKGRTSTKIGSRGSEAGQLNWPRGVAAGSDNRVLVADSSNHRDYSSRASAVKDVIADASDAIGRATNNRSSSSGYNYRTRYVPRY</sequence>
<keyword evidence="3 5" id="KW-0863">Zinc-finger</keyword>
<feature type="compositionally biased region" description="Basic and acidic residues" evidence="7">
    <location>
        <begin position="516"/>
        <end position="525"/>
    </location>
</feature>
<dbReference type="Pfam" id="PF13445">
    <property type="entry name" value="zf-RING_UBOX"/>
    <property type="match status" value="1"/>
</dbReference>
<evidence type="ECO:0000313" key="9">
    <source>
        <dbReference type="EMBL" id="GAU99879.1"/>
    </source>
</evidence>
<accession>A0A1D1VE11</accession>
<dbReference type="SMART" id="SM00184">
    <property type="entry name" value="RING"/>
    <property type="match status" value="2"/>
</dbReference>